<dbReference type="InterPro" id="IPR041881">
    <property type="entry name" value="PqqD_sf"/>
</dbReference>
<dbReference type="InterPro" id="IPR008792">
    <property type="entry name" value="PQQD"/>
</dbReference>
<dbReference type="Pfam" id="PF05402">
    <property type="entry name" value="PqqD"/>
    <property type="match status" value="1"/>
</dbReference>
<gene>
    <name evidence="1" type="ORF">PVK37_29870</name>
</gene>
<evidence type="ECO:0000313" key="2">
    <source>
        <dbReference type="Proteomes" id="UP001219605"/>
    </source>
</evidence>
<keyword evidence="2" id="KW-1185">Reference proteome</keyword>
<dbReference type="Proteomes" id="UP001219605">
    <property type="component" value="Chromosome"/>
</dbReference>
<dbReference type="Gene3D" id="1.10.10.1150">
    <property type="entry name" value="Coenzyme PQQ synthesis protein D (PqqD)"/>
    <property type="match status" value="1"/>
</dbReference>
<proteinExistence type="predicted"/>
<dbReference type="RefSeq" id="WP_275031167.1">
    <property type="nucleotide sequence ID" value="NZ_CP118615.1"/>
</dbReference>
<accession>A0ABY7ZNL6</accession>
<name>A0ABY7ZNL6_9ACTN</name>
<evidence type="ECO:0000313" key="1">
    <source>
        <dbReference type="EMBL" id="WDZ84591.1"/>
    </source>
</evidence>
<dbReference type="EMBL" id="CP118615">
    <property type="protein sequence ID" value="WDZ84591.1"/>
    <property type="molecule type" value="Genomic_DNA"/>
</dbReference>
<sequence length="86" mass="9143">MRLKAGLIGAKTGSGETLLDPGTGRFWRFNRTGAAILDLARSGLDRTGIADGLARRYGLSPADAARDIEAFVRDLERKGLLVDGQG</sequence>
<organism evidence="1 2">
    <name type="scientific">Micromonospora cathayae</name>
    <dbReference type="NCBI Taxonomy" id="3028804"/>
    <lineage>
        <taxon>Bacteria</taxon>
        <taxon>Bacillati</taxon>
        <taxon>Actinomycetota</taxon>
        <taxon>Actinomycetes</taxon>
        <taxon>Micromonosporales</taxon>
        <taxon>Micromonosporaceae</taxon>
        <taxon>Micromonospora</taxon>
    </lineage>
</organism>
<protein>
    <submittedName>
        <fullName evidence="1">PqqD family protein</fullName>
    </submittedName>
</protein>
<reference evidence="1 2" key="1">
    <citation type="submission" date="2023-02" db="EMBL/GenBank/DDBJ databases">
        <authorList>
            <person name="Mo P."/>
        </authorList>
    </citation>
    <scope>NUCLEOTIDE SEQUENCE [LARGE SCALE GENOMIC DNA]</scope>
    <source>
        <strain evidence="1 2">HUAS 3</strain>
    </source>
</reference>